<dbReference type="AlphaFoldDB" id="A0A645AF02"/>
<gene>
    <name evidence="1" type="ORF">SDC9_98357</name>
</gene>
<reference evidence="1" key="1">
    <citation type="submission" date="2019-08" db="EMBL/GenBank/DDBJ databases">
        <authorList>
            <person name="Kucharzyk K."/>
            <person name="Murdoch R.W."/>
            <person name="Higgins S."/>
            <person name="Loffler F."/>
        </authorList>
    </citation>
    <scope>NUCLEOTIDE SEQUENCE</scope>
</reference>
<comment type="caution">
    <text evidence="1">The sequence shown here is derived from an EMBL/GenBank/DDBJ whole genome shotgun (WGS) entry which is preliminary data.</text>
</comment>
<name>A0A645AF02_9ZZZZ</name>
<dbReference type="EMBL" id="VSSQ01013491">
    <property type="protein sequence ID" value="MPM51607.1"/>
    <property type="molecule type" value="Genomic_DNA"/>
</dbReference>
<sequence>MREEKTQDEISLFCYAFPDAGFYLAADVIPAYRFFATSNVGLPEIGQEQGRYLEERSAEFIVTRNRDETPGGYRLLDTQIFWSEGYDDEFRLFQRAN</sequence>
<protein>
    <submittedName>
        <fullName evidence="1">Uncharacterized protein</fullName>
    </submittedName>
</protein>
<evidence type="ECO:0000313" key="1">
    <source>
        <dbReference type="EMBL" id="MPM51607.1"/>
    </source>
</evidence>
<accession>A0A645AF02</accession>
<organism evidence="1">
    <name type="scientific">bioreactor metagenome</name>
    <dbReference type="NCBI Taxonomy" id="1076179"/>
    <lineage>
        <taxon>unclassified sequences</taxon>
        <taxon>metagenomes</taxon>
        <taxon>ecological metagenomes</taxon>
    </lineage>
</organism>
<proteinExistence type="predicted"/>